<dbReference type="PANTHER" id="PTHR43391:SF82">
    <property type="entry name" value="OXIDOREDUCTASE SADH-RELATED"/>
    <property type="match status" value="1"/>
</dbReference>
<dbReference type="PANTHER" id="PTHR43391">
    <property type="entry name" value="RETINOL DEHYDROGENASE-RELATED"/>
    <property type="match status" value="1"/>
</dbReference>
<organism evidence="5 6">
    <name type="scientific">Streptomyces flaveus</name>
    <dbReference type="NCBI Taxonomy" id="66370"/>
    <lineage>
        <taxon>Bacteria</taxon>
        <taxon>Bacillati</taxon>
        <taxon>Actinomycetota</taxon>
        <taxon>Actinomycetes</taxon>
        <taxon>Kitasatosporales</taxon>
        <taxon>Streptomycetaceae</taxon>
        <taxon>Streptomyces</taxon>
        <taxon>Streptomyces aurantiacus group</taxon>
    </lineage>
</organism>
<dbReference type="InterPro" id="IPR002347">
    <property type="entry name" value="SDR_fam"/>
</dbReference>
<comment type="similarity">
    <text evidence="1 3">Belongs to the short-chain dehydrogenases/reductases (SDR) family.</text>
</comment>
<dbReference type="CDD" id="cd05233">
    <property type="entry name" value="SDR_c"/>
    <property type="match status" value="1"/>
</dbReference>
<evidence type="ECO:0000256" key="1">
    <source>
        <dbReference type="ARBA" id="ARBA00006484"/>
    </source>
</evidence>
<name>A0A917VBI6_9ACTN</name>
<evidence type="ECO:0000313" key="5">
    <source>
        <dbReference type="EMBL" id="GGK59461.1"/>
    </source>
</evidence>
<dbReference type="InterPro" id="IPR057326">
    <property type="entry name" value="KR_dom"/>
</dbReference>
<accession>A0A917VBI6</accession>
<dbReference type="SUPFAM" id="SSF51735">
    <property type="entry name" value="NAD(P)-binding Rossmann-fold domains"/>
    <property type="match status" value="1"/>
</dbReference>
<protein>
    <submittedName>
        <fullName evidence="5">Short-chain type dehydrogenase/reductase</fullName>
    </submittedName>
</protein>
<dbReference type="PRINTS" id="PR00080">
    <property type="entry name" value="SDRFAMILY"/>
</dbReference>
<comment type="caution">
    <text evidence="5">The sequence shown here is derived from an EMBL/GenBank/DDBJ whole genome shotgun (WGS) entry which is preliminary data.</text>
</comment>
<evidence type="ECO:0000256" key="3">
    <source>
        <dbReference type="RuleBase" id="RU000363"/>
    </source>
</evidence>
<dbReference type="SMART" id="SM00822">
    <property type="entry name" value="PKS_KR"/>
    <property type="match status" value="1"/>
</dbReference>
<reference evidence="5" key="1">
    <citation type="journal article" date="2014" name="Int. J. Syst. Evol. Microbiol.">
        <title>Complete genome sequence of Corynebacterium casei LMG S-19264T (=DSM 44701T), isolated from a smear-ripened cheese.</title>
        <authorList>
            <consortium name="US DOE Joint Genome Institute (JGI-PGF)"/>
            <person name="Walter F."/>
            <person name="Albersmeier A."/>
            <person name="Kalinowski J."/>
            <person name="Ruckert C."/>
        </authorList>
    </citation>
    <scope>NUCLEOTIDE SEQUENCE</scope>
    <source>
        <strain evidence="5">JCM 3035</strain>
    </source>
</reference>
<reference evidence="5" key="2">
    <citation type="submission" date="2020-09" db="EMBL/GenBank/DDBJ databases">
        <authorList>
            <person name="Sun Q."/>
            <person name="Ohkuma M."/>
        </authorList>
    </citation>
    <scope>NUCLEOTIDE SEQUENCE</scope>
    <source>
        <strain evidence="5">JCM 3035</strain>
    </source>
</reference>
<evidence type="ECO:0000256" key="2">
    <source>
        <dbReference type="ARBA" id="ARBA00023002"/>
    </source>
</evidence>
<feature type="domain" description="Ketoreductase" evidence="4">
    <location>
        <begin position="9"/>
        <end position="199"/>
    </location>
</feature>
<sequence length="284" mass="28498">MALRIDKGQVAVITGGASGIGYGLAEALAARGVRLVVADIREDGLAEAQESLRAAGAEVTAAATDVSDAASVRRLADHAVAAYGRVDLVCNNAGVVCPAAPMWEQDDRTWERMIGVKLRGVVHGVRAFAPLLIAQGTGHFLNTASAGGLAPLPGRTPYAGTMHAVVGLTETLDAELKQVSQALGATVLCPGLVDTPLGENSAALGAIRLPPGADSMRSAAAGRDGILTRREVAEAALAAVAAGRVHTAPGAGVARRARTRVEGLLADIAAGEGAPPGVHPAGSA</sequence>
<dbReference type="Gene3D" id="3.40.50.720">
    <property type="entry name" value="NAD(P)-binding Rossmann-like Domain"/>
    <property type="match status" value="1"/>
</dbReference>
<evidence type="ECO:0000259" key="4">
    <source>
        <dbReference type="SMART" id="SM00822"/>
    </source>
</evidence>
<proteinExistence type="inferred from homology"/>
<dbReference type="Proteomes" id="UP000637788">
    <property type="component" value="Unassembled WGS sequence"/>
</dbReference>
<dbReference type="AlphaFoldDB" id="A0A917VBI6"/>
<dbReference type="InterPro" id="IPR036291">
    <property type="entry name" value="NAD(P)-bd_dom_sf"/>
</dbReference>
<keyword evidence="6" id="KW-1185">Reference proteome</keyword>
<evidence type="ECO:0000313" key="6">
    <source>
        <dbReference type="Proteomes" id="UP000637788"/>
    </source>
</evidence>
<dbReference type="EMBL" id="BMPQ01000004">
    <property type="protein sequence ID" value="GGK59461.1"/>
    <property type="molecule type" value="Genomic_DNA"/>
</dbReference>
<gene>
    <name evidence="5" type="ORF">GCM10010094_19760</name>
</gene>
<keyword evidence="2" id="KW-0560">Oxidoreductase</keyword>
<dbReference type="GO" id="GO:0016491">
    <property type="term" value="F:oxidoreductase activity"/>
    <property type="evidence" value="ECO:0007669"/>
    <property type="project" value="UniProtKB-KW"/>
</dbReference>
<dbReference type="Pfam" id="PF00106">
    <property type="entry name" value="adh_short"/>
    <property type="match status" value="1"/>
</dbReference>
<dbReference type="PRINTS" id="PR00081">
    <property type="entry name" value="GDHRDH"/>
</dbReference>